<dbReference type="GO" id="GO:0000381">
    <property type="term" value="P:regulation of alternative mRNA splicing, via spliceosome"/>
    <property type="evidence" value="ECO:0007669"/>
    <property type="project" value="TreeGrafter"/>
</dbReference>
<reference evidence="5" key="1">
    <citation type="submission" date="2022-11" db="UniProtKB">
        <authorList>
            <consortium name="WormBaseParasite"/>
        </authorList>
    </citation>
    <scope>IDENTIFICATION</scope>
</reference>
<feature type="compositionally biased region" description="Low complexity" evidence="2">
    <location>
        <begin position="1"/>
        <end position="12"/>
    </location>
</feature>
<dbReference type="AlphaFoldDB" id="A0A914XL88"/>
<keyword evidence="4" id="KW-1185">Reference proteome</keyword>
<feature type="compositionally biased region" description="Polar residues" evidence="2">
    <location>
        <begin position="15"/>
        <end position="29"/>
    </location>
</feature>
<dbReference type="SUPFAM" id="SSF101233">
    <property type="entry name" value="PWI domain"/>
    <property type="match status" value="1"/>
</dbReference>
<feature type="compositionally biased region" description="Basic and acidic residues" evidence="2">
    <location>
        <begin position="305"/>
        <end position="315"/>
    </location>
</feature>
<name>A0A914XL88_9BILA</name>
<feature type="domain" description="PWI" evidence="3">
    <location>
        <begin position="434"/>
        <end position="528"/>
    </location>
</feature>
<dbReference type="PROSITE" id="PS51025">
    <property type="entry name" value="PWI"/>
    <property type="match status" value="1"/>
</dbReference>
<accession>A0A914XL88</accession>
<dbReference type="Proteomes" id="UP000887566">
    <property type="component" value="Unplaced"/>
</dbReference>
<dbReference type="GO" id="GO:0006397">
    <property type="term" value="P:mRNA processing"/>
    <property type="evidence" value="ECO:0007669"/>
    <property type="project" value="UniProtKB-KW"/>
</dbReference>
<feature type="compositionally biased region" description="Basic and acidic residues" evidence="2">
    <location>
        <begin position="202"/>
        <end position="261"/>
    </location>
</feature>
<dbReference type="SMART" id="SM00311">
    <property type="entry name" value="PWI"/>
    <property type="match status" value="1"/>
</dbReference>
<dbReference type="Pfam" id="PF01480">
    <property type="entry name" value="PWI"/>
    <property type="match status" value="1"/>
</dbReference>
<dbReference type="InterPro" id="IPR052768">
    <property type="entry name" value="RBM25"/>
</dbReference>
<feature type="compositionally biased region" description="Basic and acidic residues" evidence="2">
    <location>
        <begin position="121"/>
        <end position="136"/>
    </location>
</feature>
<organism evidence="4 5">
    <name type="scientific">Plectus sambesii</name>
    <dbReference type="NCBI Taxonomy" id="2011161"/>
    <lineage>
        <taxon>Eukaryota</taxon>
        <taxon>Metazoa</taxon>
        <taxon>Ecdysozoa</taxon>
        <taxon>Nematoda</taxon>
        <taxon>Chromadorea</taxon>
        <taxon>Plectida</taxon>
        <taxon>Plectina</taxon>
        <taxon>Plectoidea</taxon>
        <taxon>Plectidae</taxon>
        <taxon>Plectus</taxon>
    </lineage>
</organism>
<evidence type="ECO:0000256" key="1">
    <source>
        <dbReference type="ARBA" id="ARBA00022664"/>
    </source>
</evidence>
<feature type="compositionally biased region" description="Basic and acidic residues" evidence="2">
    <location>
        <begin position="143"/>
        <end position="181"/>
    </location>
</feature>
<feature type="compositionally biased region" description="Acidic residues" evidence="2">
    <location>
        <begin position="282"/>
        <end position="304"/>
    </location>
</feature>
<protein>
    <submittedName>
        <fullName evidence="5">PWI domain-containing protein</fullName>
    </submittedName>
</protein>
<dbReference type="PANTHER" id="PTHR18806:SF4">
    <property type="entry name" value="RNA-BINDING PROTEIN 25"/>
    <property type="match status" value="1"/>
</dbReference>
<dbReference type="Gene3D" id="1.20.1390.10">
    <property type="entry name" value="PWI domain"/>
    <property type="match status" value="1"/>
</dbReference>
<evidence type="ECO:0000313" key="4">
    <source>
        <dbReference type="Proteomes" id="UP000887566"/>
    </source>
</evidence>
<dbReference type="InterPro" id="IPR036483">
    <property type="entry name" value="PWI_dom_sf"/>
</dbReference>
<dbReference type="GO" id="GO:0005681">
    <property type="term" value="C:spliceosomal complex"/>
    <property type="evidence" value="ECO:0007669"/>
    <property type="project" value="TreeGrafter"/>
</dbReference>
<sequence>EEEQAQKAAAAAGKTTRTVGGRSPTSHQPSRPGHARSRERDSRKRSRTRSPTHDSSGRRSKRARSPTPSSSEDDNDEDKRSASSSPDSASSRNSSANRHRRTAFKSRSPSRDHESEDSDDARERRLIQKQMREKEAAYQARLKSWEGRERRIAKEREKNEQRDKMRKRDEQKEAKKLKEFLEDYDDDRDDPKYYKSSSLFQRRREYEREREMDAKDRHREQEEIEELKRQVLAEGKVENADEEALKRHREQEEALLRKMRADSGSPSPHCPLGQKPVVDGKPDDEDDEDSEDSSSDSASDSDEDGEKKEPKKPKDPSQPLRKMKPVGWVAVDGDAGALPLSERTPLTPNSMASPSMSALGHGGAAATAKAADVRLNGVFGDDVDDGDEFSYMKNARKKLKPFEITIEDRMQAMSPEERKKTIKDLIEKIPTTKDELFDFAINWDFVDEILVERRVKPWVTKKIVEYIGEEEPTLVDFICQKVNSKTPPKSILEDISMVLDDEAEVFVVKMWRLLIYESEAKKLGLVKL</sequence>
<evidence type="ECO:0000256" key="2">
    <source>
        <dbReference type="SAM" id="MobiDB-lite"/>
    </source>
</evidence>
<keyword evidence="1" id="KW-0507">mRNA processing</keyword>
<dbReference type="FunFam" id="1.20.1390.10:FF:000004">
    <property type="entry name" value="RNA-binding motif protein 25"/>
    <property type="match status" value="1"/>
</dbReference>
<dbReference type="WBParaSite" id="PSAMB.scaffold8388size6274.g31368.t1">
    <property type="protein sequence ID" value="PSAMB.scaffold8388size6274.g31368.t1"/>
    <property type="gene ID" value="PSAMB.scaffold8388size6274.g31368"/>
</dbReference>
<evidence type="ECO:0000259" key="3">
    <source>
        <dbReference type="PROSITE" id="PS51025"/>
    </source>
</evidence>
<dbReference type="GO" id="GO:0003729">
    <property type="term" value="F:mRNA binding"/>
    <property type="evidence" value="ECO:0007669"/>
    <property type="project" value="TreeGrafter"/>
</dbReference>
<feature type="region of interest" description="Disordered" evidence="2">
    <location>
        <begin position="1"/>
        <end position="326"/>
    </location>
</feature>
<feature type="compositionally biased region" description="Low complexity" evidence="2">
    <location>
        <begin position="82"/>
        <end position="96"/>
    </location>
</feature>
<proteinExistence type="predicted"/>
<dbReference type="PANTHER" id="PTHR18806">
    <property type="entry name" value="RBM25 PROTEIN"/>
    <property type="match status" value="1"/>
</dbReference>
<dbReference type="InterPro" id="IPR002483">
    <property type="entry name" value="PWI_dom"/>
</dbReference>
<evidence type="ECO:0000313" key="5">
    <source>
        <dbReference type="WBParaSite" id="PSAMB.scaffold8388size6274.g31368.t1"/>
    </source>
</evidence>